<keyword evidence="3" id="KW-1015">Disulfide bond</keyword>
<evidence type="ECO:0000259" key="10">
    <source>
        <dbReference type="PROSITE" id="PS50026"/>
    </source>
</evidence>
<dbReference type="SMART" id="SM00473">
    <property type="entry name" value="PAN_AP"/>
    <property type="match status" value="1"/>
</dbReference>
<keyword evidence="4" id="KW-0325">Glycoprotein</keyword>
<comment type="caution">
    <text evidence="7">Lacks conserved residue(s) required for the propagation of feature annotation.</text>
</comment>
<keyword evidence="8" id="KW-0812">Transmembrane</keyword>
<evidence type="ECO:0000256" key="9">
    <source>
        <dbReference type="SAM" id="SignalP"/>
    </source>
</evidence>
<dbReference type="InterPro" id="IPR003609">
    <property type="entry name" value="Pan_app"/>
</dbReference>
<dbReference type="GO" id="GO:0048544">
    <property type="term" value="P:recognition of pollen"/>
    <property type="evidence" value="ECO:0007669"/>
    <property type="project" value="InterPro"/>
</dbReference>
<evidence type="ECO:0000256" key="7">
    <source>
        <dbReference type="PROSITE-ProRule" id="PRU00076"/>
    </source>
</evidence>
<keyword evidence="2 9" id="KW-0732">Signal</keyword>
<dbReference type="PANTHER" id="PTHR32444">
    <property type="entry name" value="BULB-TYPE LECTIN DOMAIN-CONTAINING PROTEIN"/>
    <property type="match status" value="1"/>
</dbReference>
<dbReference type="InterPro" id="IPR000858">
    <property type="entry name" value="S_locus_glycoprot_dom"/>
</dbReference>
<dbReference type="InterPro" id="IPR001480">
    <property type="entry name" value="Bulb-type_lectin_dom"/>
</dbReference>
<evidence type="ECO:0000256" key="8">
    <source>
        <dbReference type="SAM" id="Phobius"/>
    </source>
</evidence>
<feature type="domain" description="Apple" evidence="12">
    <location>
        <begin position="340"/>
        <end position="423"/>
    </location>
</feature>
<feature type="signal peptide" evidence="9">
    <location>
        <begin position="1"/>
        <end position="23"/>
    </location>
</feature>
<evidence type="ECO:0000313" key="14">
    <source>
        <dbReference type="Proteomes" id="UP001293593"/>
    </source>
</evidence>
<name>A0AAE1TJS8_9FABA</name>
<dbReference type="Pfam" id="PF01453">
    <property type="entry name" value="B_lectin"/>
    <property type="match status" value="1"/>
</dbReference>
<evidence type="ECO:0000256" key="6">
    <source>
        <dbReference type="ARBA" id="ARBA00048679"/>
    </source>
</evidence>
<dbReference type="Gene3D" id="3.30.200.20">
    <property type="entry name" value="Phosphorylase Kinase, domain 1"/>
    <property type="match status" value="1"/>
</dbReference>
<dbReference type="InterPro" id="IPR000742">
    <property type="entry name" value="EGF"/>
</dbReference>
<dbReference type="GO" id="GO:0004674">
    <property type="term" value="F:protein serine/threonine kinase activity"/>
    <property type="evidence" value="ECO:0007669"/>
    <property type="project" value="UniProtKB-EC"/>
</dbReference>
<dbReference type="SUPFAM" id="SSF51110">
    <property type="entry name" value="alpha-D-mannose-specific plant lectins"/>
    <property type="match status" value="1"/>
</dbReference>
<dbReference type="PROSITE" id="PS50948">
    <property type="entry name" value="PAN"/>
    <property type="match status" value="1"/>
</dbReference>
<organism evidence="13 14">
    <name type="scientific">Acacia crassicarpa</name>
    <name type="common">northern wattle</name>
    <dbReference type="NCBI Taxonomy" id="499986"/>
    <lineage>
        <taxon>Eukaryota</taxon>
        <taxon>Viridiplantae</taxon>
        <taxon>Streptophyta</taxon>
        <taxon>Embryophyta</taxon>
        <taxon>Tracheophyta</taxon>
        <taxon>Spermatophyta</taxon>
        <taxon>Magnoliopsida</taxon>
        <taxon>eudicotyledons</taxon>
        <taxon>Gunneridae</taxon>
        <taxon>Pentapetalae</taxon>
        <taxon>rosids</taxon>
        <taxon>fabids</taxon>
        <taxon>Fabales</taxon>
        <taxon>Fabaceae</taxon>
        <taxon>Caesalpinioideae</taxon>
        <taxon>mimosoid clade</taxon>
        <taxon>Acacieae</taxon>
        <taxon>Acacia</taxon>
    </lineage>
</organism>
<dbReference type="InterPro" id="IPR036426">
    <property type="entry name" value="Bulb-type_lectin_dom_sf"/>
</dbReference>
<keyword evidence="8" id="KW-0472">Membrane</keyword>
<dbReference type="CDD" id="cd01098">
    <property type="entry name" value="PAN_AP_plant"/>
    <property type="match status" value="1"/>
</dbReference>
<dbReference type="FunFam" id="2.90.10.10:FF:000001">
    <property type="entry name" value="G-type lectin S-receptor-like serine/threonine-protein kinase"/>
    <property type="match status" value="1"/>
</dbReference>
<feature type="transmembrane region" description="Helical" evidence="8">
    <location>
        <begin position="435"/>
        <end position="457"/>
    </location>
</feature>
<feature type="chain" id="PRO_5042030246" description="non-specific serine/threonine protein kinase" evidence="9">
    <location>
        <begin position="24"/>
        <end position="533"/>
    </location>
</feature>
<dbReference type="AlphaFoldDB" id="A0AAE1TJS8"/>
<evidence type="ECO:0000313" key="13">
    <source>
        <dbReference type="EMBL" id="KAK4286024.1"/>
    </source>
</evidence>
<dbReference type="CDD" id="cd12087">
    <property type="entry name" value="TM_EGFR-like"/>
    <property type="match status" value="1"/>
</dbReference>
<dbReference type="EC" id="2.7.11.1" evidence="1"/>
<evidence type="ECO:0000259" key="12">
    <source>
        <dbReference type="PROSITE" id="PS50948"/>
    </source>
</evidence>
<dbReference type="PANTHER" id="PTHR32444:SF234">
    <property type="entry name" value="RECEPTOR-LIKE SERINE_THREONINE-PROTEIN KINASE"/>
    <property type="match status" value="1"/>
</dbReference>
<dbReference type="Gene3D" id="2.90.10.10">
    <property type="entry name" value="Bulb-type lectin domain"/>
    <property type="match status" value="1"/>
</dbReference>
<dbReference type="PROSITE" id="PS50927">
    <property type="entry name" value="BULB_LECTIN"/>
    <property type="match status" value="1"/>
</dbReference>
<keyword evidence="7" id="KW-0245">EGF-like domain</keyword>
<feature type="domain" description="Bulb-type lectin" evidence="11">
    <location>
        <begin position="24"/>
        <end position="145"/>
    </location>
</feature>
<evidence type="ECO:0000256" key="3">
    <source>
        <dbReference type="ARBA" id="ARBA00023157"/>
    </source>
</evidence>
<gene>
    <name evidence="13" type="ORF">QN277_002639</name>
</gene>
<evidence type="ECO:0000256" key="2">
    <source>
        <dbReference type="ARBA" id="ARBA00022729"/>
    </source>
</evidence>
<proteinExistence type="predicted"/>
<comment type="catalytic activity">
    <reaction evidence="5">
        <text>L-threonyl-[protein] + ATP = O-phospho-L-threonyl-[protein] + ADP + H(+)</text>
        <dbReference type="Rhea" id="RHEA:46608"/>
        <dbReference type="Rhea" id="RHEA-COMP:11060"/>
        <dbReference type="Rhea" id="RHEA-COMP:11605"/>
        <dbReference type="ChEBI" id="CHEBI:15378"/>
        <dbReference type="ChEBI" id="CHEBI:30013"/>
        <dbReference type="ChEBI" id="CHEBI:30616"/>
        <dbReference type="ChEBI" id="CHEBI:61977"/>
        <dbReference type="ChEBI" id="CHEBI:456216"/>
        <dbReference type="EC" id="2.7.11.1"/>
    </reaction>
</comment>
<dbReference type="SMART" id="SM00108">
    <property type="entry name" value="B_lectin"/>
    <property type="match status" value="1"/>
</dbReference>
<dbReference type="Pfam" id="PF08276">
    <property type="entry name" value="PAN_2"/>
    <property type="match status" value="1"/>
</dbReference>
<sequence>MGLLPCLTIFILFILPILHPSLALDSLRQSHFMSDNGTTLVSTDGTFELGFFTPGTSNKRYLGIWYKNIPVQTVVWVANRLNPINDSSVTLTITTSGDLVLSQNNTVLWSTNSTAKAQNPIARLLNTGNLVVMDENEADPDAYLWQSFDYPCDTLLPGMKFGWDLKTGWQWNLTAWKSPDDPSPGDLTFIKVLHAYPESYIMKGNKKFYRFGPWNGDHGSGGPEIKPNPVFQFIFVNNESGIYYMDVWNNNSVLTRLVLNQTESTRYRYVWLKNIKTWQIYSTKPADYCDTYGLCGPNGNCIISELPVCRCLKGFTPKSPQDGNSVDWTEGCVRNKPLNCSDKYKDGFIKLTAMKVPDTTHTWLDQTMNLEQCRRKCLENCSCTAYTNSDVRGGGSGCALWFGDLIDVTYQVSGGQDLYVRMDASELESGKKRKLTMIVTITVGAVFGLLLVGGYIFHRVRKKRIANSQDVRDDNPYCESTPDDTPDDNLDLPLFDMATIASVTDNFSNKNKLGEGGFGPVYGENYQMDKKSQ</sequence>
<comment type="caution">
    <text evidence="13">The sequence shown here is derived from an EMBL/GenBank/DDBJ whole genome shotgun (WGS) entry which is preliminary data.</text>
</comment>
<dbReference type="CDD" id="cd00028">
    <property type="entry name" value="B_lectin"/>
    <property type="match status" value="1"/>
</dbReference>
<evidence type="ECO:0000256" key="4">
    <source>
        <dbReference type="ARBA" id="ARBA00023180"/>
    </source>
</evidence>
<feature type="domain" description="EGF-like" evidence="10">
    <location>
        <begin position="285"/>
        <end position="321"/>
    </location>
</feature>
<keyword evidence="8" id="KW-1133">Transmembrane helix</keyword>
<dbReference type="Proteomes" id="UP001293593">
    <property type="component" value="Unassembled WGS sequence"/>
</dbReference>
<accession>A0AAE1TJS8</accession>
<comment type="catalytic activity">
    <reaction evidence="6">
        <text>L-seryl-[protein] + ATP = O-phospho-L-seryl-[protein] + ADP + H(+)</text>
        <dbReference type="Rhea" id="RHEA:17989"/>
        <dbReference type="Rhea" id="RHEA-COMP:9863"/>
        <dbReference type="Rhea" id="RHEA-COMP:11604"/>
        <dbReference type="ChEBI" id="CHEBI:15378"/>
        <dbReference type="ChEBI" id="CHEBI:29999"/>
        <dbReference type="ChEBI" id="CHEBI:30616"/>
        <dbReference type="ChEBI" id="CHEBI:83421"/>
        <dbReference type="ChEBI" id="CHEBI:456216"/>
        <dbReference type="EC" id="2.7.11.1"/>
    </reaction>
</comment>
<evidence type="ECO:0000256" key="5">
    <source>
        <dbReference type="ARBA" id="ARBA00047899"/>
    </source>
</evidence>
<evidence type="ECO:0000259" key="11">
    <source>
        <dbReference type="PROSITE" id="PS50927"/>
    </source>
</evidence>
<dbReference type="Pfam" id="PF00954">
    <property type="entry name" value="S_locus_glycop"/>
    <property type="match status" value="1"/>
</dbReference>
<dbReference type="PROSITE" id="PS50026">
    <property type="entry name" value="EGF_3"/>
    <property type="match status" value="1"/>
</dbReference>
<reference evidence="13" key="1">
    <citation type="submission" date="2023-10" db="EMBL/GenBank/DDBJ databases">
        <title>Chromosome-level genome of the transformable northern wattle, Acacia crassicarpa.</title>
        <authorList>
            <person name="Massaro I."/>
            <person name="Sinha N.R."/>
            <person name="Poethig S."/>
            <person name="Leichty A.R."/>
        </authorList>
    </citation>
    <scope>NUCLEOTIDE SEQUENCE</scope>
    <source>
        <strain evidence="13">Acra3RX</strain>
        <tissue evidence="13">Leaf</tissue>
    </source>
</reference>
<keyword evidence="14" id="KW-1185">Reference proteome</keyword>
<dbReference type="EMBL" id="JAWXYG010000001">
    <property type="protein sequence ID" value="KAK4286024.1"/>
    <property type="molecule type" value="Genomic_DNA"/>
</dbReference>
<protein>
    <recommendedName>
        <fullName evidence="1">non-specific serine/threonine protein kinase</fullName>
        <ecNumber evidence="1">2.7.11.1</ecNumber>
    </recommendedName>
</protein>
<evidence type="ECO:0000256" key="1">
    <source>
        <dbReference type="ARBA" id="ARBA00012513"/>
    </source>
</evidence>